<keyword evidence="2" id="KW-0808">Transferase</keyword>
<dbReference type="Gene3D" id="3.40.30.10">
    <property type="entry name" value="Glutaredoxin"/>
    <property type="match status" value="1"/>
</dbReference>
<protein>
    <submittedName>
        <fullName evidence="2">Putative glutathione S-transferase omega class member 5</fullName>
    </submittedName>
</protein>
<reference evidence="2" key="1">
    <citation type="journal article" date="2016" name="Pestic. Biochem. Physiol.">
        <title>Identification of glutathione S-transferase genes in Leptinotarsa decemlineata and their expression patterns under stress of three insecticides.</title>
        <authorList>
            <person name="Han J.B."/>
            <person name="Li G.Q."/>
            <person name="Wan P.J."/>
            <person name="Zhu T.T."/>
            <person name="Meng Q.W."/>
        </authorList>
    </citation>
    <scope>NUCLEOTIDE SEQUENCE</scope>
</reference>
<dbReference type="PROSITE" id="PS50404">
    <property type="entry name" value="GST_NTER"/>
    <property type="match status" value="1"/>
</dbReference>
<accession>A0A1P8PEW1</accession>
<dbReference type="EMBL" id="KU522325">
    <property type="protein sequence ID" value="APX61044.1"/>
    <property type="molecule type" value="mRNA"/>
</dbReference>
<evidence type="ECO:0000313" key="2">
    <source>
        <dbReference type="EMBL" id="APX61044.1"/>
    </source>
</evidence>
<dbReference type="InterPro" id="IPR036249">
    <property type="entry name" value="Thioredoxin-like_sf"/>
</dbReference>
<dbReference type="Pfam" id="PF13417">
    <property type="entry name" value="GST_N_3"/>
    <property type="match status" value="1"/>
</dbReference>
<organism evidence="2">
    <name type="scientific">Leptinotarsa decemlineata</name>
    <name type="common">Colorado potato beetle</name>
    <name type="synonym">Doryphora decemlineata</name>
    <dbReference type="NCBI Taxonomy" id="7539"/>
    <lineage>
        <taxon>Eukaryota</taxon>
        <taxon>Metazoa</taxon>
        <taxon>Ecdysozoa</taxon>
        <taxon>Arthropoda</taxon>
        <taxon>Hexapoda</taxon>
        <taxon>Insecta</taxon>
        <taxon>Pterygota</taxon>
        <taxon>Neoptera</taxon>
        <taxon>Endopterygota</taxon>
        <taxon>Coleoptera</taxon>
        <taxon>Polyphaga</taxon>
        <taxon>Cucujiformia</taxon>
        <taxon>Chrysomeloidea</taxon>
        <taxon>Chrysomelidae</taxon>
        <taxon>Chrysomelinae</taxon>
        <taxon>Doryphorini</taxon>
        <taxon>Leptinotarsa</taxon>
    </lineage>
</organism>
<dbReference type="CDD" id="cd00570">
    <property type="entry name" value="GST_N_family"/>
    <property type="match status" value="1"/>
</dbReference>
<proteinExistence type="evidence at transcript level"/>
<dbReference type="InterPro" id="IPR004045">
    <property type="entry name" value="Glutathione_S-Trfase_N"/>
</dbReference>
<evidence type="ECO:0000259" key="1">
    <source>
        <dbReference type="PROSITE" id="PS50404"/>
    </source>
</evidence>
<reference evidence="2" key="2">
    <citation type="submission" date="2016-01" db="EMBL/GenBank/DDBJ databases">
        <authorList>
            <person name="Oliw E.H."/>
        </authorList>
    </citation>
    <scope>NUCLEOTIDE SEQUENCE</scope>
</reference>
<name>A0A1P8PEW1_LEPDE</name>
<dbReference type="GO" id="GO:0016740">
    <property type="term" value="F:transferase activity"/>
    <property type="evidence" value="ECO:0007669"/>
    <property type="project" value="UniProtKB-KW"/>
</dbReference>
<sequence length="88" mass="9688">MFPKHLSLGSEDLSRFEGLLRVQIHPGGEVPTFHDGSNVLVQSLDICDYLDEPEAKNRDKELIGKIGSVTSVFVKCCYTNEEGSASEC</sequence>
<dbReference type="AlphaFoldDB" id="A0A1P8PEW1"/>
<dbReference type="OrthoDB" id="4951845at2759"/>
<feature type="domain" description="GST N-terminal" evidence="1">
    <location>
        <begin position="1"/>
        <end position="58"/>
    </location>
</feature>
<dbReference type="SUPFAM" id="SSF52833">
    <property type="entry name" value="Thioredoxin-like"/>
    <property type="match status" value="1"/>
</dbReference>